<dbReference type="AlphaFoldDB" id="A0A1M4X6S4"/>
<reference evidence="4 5" key="1">
    <citation type="submission" date="2016-11" db="EMBL/GenBank/DDBJ databases">
        <authorList>
            <person name="Jaros S."/>
            <person name="Januszkiewicz K."/>
            <person name="Wedrychowicz H."/>
        </authorList>
    </citation>
    <scope>NUCLEOTIDE SEQUENCE [LARGE SCALE GENOMIC DNA]</scope>
    <source>
        <strain evidence="4 5">DSM 17459</strain>
    </source>
</reference>
<evidence type="ECO:0000259" key="3">
    <source>
        <dbReference type="Pfam" id="PF14238"/>
    </source>
</evidence>
<dbReference type="EMBL" id="FQVI01000008">
    <property type="protein sequence ID" value="SHE89156.1"/>
    <property type="molecule type" value="Genomic_DNA"/>
</dbReference>
<dbReference type="Proteomes" id="UP000184245">
    <property type="component" value="Unassembled WGS sequence"/>
</dbReference>
<keyword evidence="5" id="KW-1185">Reference proteome</keyword>
<feature type="domain" description="DUF4340" evidence="3">
    <location>
        <begin position="224"/>
        <end position="424"/>
    </location>
</feature>
<feature type="region of interest" description="Disordered" evidence="1">
    <location>
        <begin position="274"/>
        <end position="299"/>
    </location>
</feature>
<feature type="transmembrane region" description="Helical" evidence="2">
    <location>
        <begin position="7"/>
        <end position="26"/>
    </location>
</feature>
<evidence type="ECO:0000256" key="1">
    <source>
        <dbReference type="SAM" id="MobiDB-lite"/>
    </source>
</evidence>
<feature type="compositionally biased region" description="Low complexity" evidence="1">
    <location>
        <begin position="286"/>
        <end position="296"/>
    </location>
</feature>
<proteinExistence type="predicted"/>
<keyword evidence="2" id="KW-0812">Transmembrane</keyword>
<feature type="domain" description="DUF4340" evidence="3">
    <location>
        <begin position="75"/>
        <end position="215"/>
    </location>
</feature>
<evidence type="ECO:0000256" key="2">
    <source>
        <dbReference type="SAM" id="Phobius"/>
    </source>
</evidence>
<dbReference type="Pfam" id="PF14238">
    <property type="entry name" value="DUF4340"/>
    <property type="match status" value="2"/>
</dbReference>
<sequence length="496" mass="55575">MKGKKGITLIVGIVLLMLLVLSYLMLHSGNKDGEDTREEEVKTSSVAKLKEEDMASVSFGAKDNMLTFIQEDNTWYLEADKEFPVDQQAVSDLLSKLSDVQASRTIENPEDLEEYGLEDPQTSIIVTAADGEKTSFYIGDDNAVVSGCYMYLNDARDRVYLVDTEMKTSFLCGLYDLAEKASFPSITSSSITRYRIDKEDSQFAVNEDSNSKTGWTVTGWDGSKKPAASDAVSNTFTKLSSLSFNSYVNYKEDSLEQYGLANPTAVITADYTETVKDESSEESSEGSDTSGESQETAVDRQIVITVGNEDENGNYYVKTEGIQGIYTMSAEELNTLLDDDAASYLDTYVNKVSFADLSKLEVVRDQTVYTIVSKSVEKETSEGENTADEEDQETELKYYMNDQEIDSAEFLAFYEKVSGMESDSRLDRMPESALEPELTIKFYDKASGEETDVDYYAYDSNFYLTADNHDNYLLVNKMDIREMLEKLDNLLTDTQK</sequence>
<protein>
    <recommendedName>
        <fullName evidence="3">DUF4340 domain-containing protein</fullName>
    </recommendedName>
</protein>
<keyword evidence="2" id="KW-1133">Transmembrane helix</keyword>
<keyword evidence="2" id="KW-0472">Membrane</keyword>
<dbReference type="STRING" id="1122155.SAMN02745158_01855"/>
<evidence type="ECO:0000313" key="5">
    <source>
        <dbReference type="Proteomes" id="UP000184245"/>
    </source>
</evidence>
<evidence type="ECO:0000313" key="4">
    <source>
        <dbReference type="EMBL" id="SHE89156.1"/>
    </source>
</evidence>
<organism evidence="4 5">
    <name type="scientific">Lactonifactor longoviformis DSM 17459</name>
    <dbReference type="NCBI Taxonomy" id="1122155"/>
    <lineage>
        <taxon>Bacteria</taxon>
        <taxon>Bacillati</taxon>
        <taxon>Bacillota</taxon>
        <taxon>Clostridia</taxon>
        <taxon>Eubacteriales</taxon>
        <taxon>Clostridiaceae</taxon>
        <taxon>Lactonifactor</taxon>
    </lineage>
</organism>
<dbReference type="OrthoDB" id="9768524at2"/>
<name>A0A1M4X6S4_9CLOT</name>
<accession>A0A1M4X6S4</accession>
<gene>
    <name evidence="4" type="ORF">SAMN02745158_01855</name>
</gene>
<dbReference type="InterPro" id="IPR025641">
    <property type="entry name" value="DUF4340"/>
</dbReference>
<dbReference type="RefSeq" id="WP_072851162.1">
    <property type="nucleotide sequence ID" value="NZ_FQVI01000008.1"/>
</dbReference>